<evidence type="ECO:0000313" key="3">
    <source>
        <dbReference type="EMBL" id="KIF52284.1"/>
    </source>
</evidence>
<name>A0A0C1Z7W2_9VIBR</name>
<evidence type="ECO:0000256" key="1">
    <source>
        <dbReference type="SAM" id="MobiDB-lite"/>
    </source>
</evidence>
<dbReference type="Proteomes" id="UP000031586">
    <property type="component" value="Unassembled WGS sequence"/>
</dbReference>
<dbReference type="AlphaFoldDB" id="A0A0C1Z7W2"/>
<dbReference type="SUPFAM" id="SSF50969">
    <property type="entry name" value="YVTN repeat-like/Quinoprotein amine dehydrogenase"/>
    <property type="match status" value="1"/>
</dbReference>
<sequence length="684" mass="74528">MRKSLLATIVFSSLSVNAYAVQVDTREANRQTSILIDQQLSASQAMYVASLNARNQQMELSEFATEDATDESSWDSAGAIAGGLLVGAVGSISTGGSSSDPASPMKPISVTPNNPIETEIGNPNMEYDYAWHDQTLVITEKGTDVWVATGTLEKTNSGVELVIKHSTGEVVRIPLENGKPVIKPGTPSNPIEGEVGNPNMEYDYAWHDQTLVITEKGTDVWVATGTLEKTNSGVELVIKHSTGEVVRIPLENGKPVIKPGTPSNPIEGEVGNPNMEYDYAWNDQTLIITEKGTDVWVATGTLEKTNTGVELVIKHNTGEVVRIPLENGKPVIKPGTPSNPIEGEVGNPNMEYDYAWHDQTLVITEKGTDVWVATGTLEKTNTGVELVIEHSTGEVVRIPLENGKPVIKPGTPSNPIEGEVGNPNMDYDYVWHDQTLIITEKGTDVWVATGTLEKTNTGVELVIKHSTGEVVRIPLENGKPVIKPGTPSNPIEGEVGNPNMEYDYAWNDQTLIITEKGTDVWVATGTLEKTNTGVELVIKHSTGEVVRIPLENGKPVIKPGTPSNPIEGEVGNPNMEYDYAWHDQTLIITEKGNDNWVATGTIEPNNTDSGFDLVIKHNTGEEVRIPLENGKPVFKPTGNNEFDAYQITEKVNASDFDIQNVKDRFNALSAEQRKKIRQFVNTRK</sequence>
<dbReference type="InterPro" id="IPR011044">
    <property type="entry name" value="Quino_amine_DH_bsu"/>
</dbReference>
<protein>
    <submittedName>
        <fullName evidence="3">Uncharacterized protein</fullName>
    </submittedName>
</protein>
<dbReference type="PATRIC" id="fig|1229493.5.peg.1973"/>
<accession>A0A0C1Z7W2</accession>
<organism evidence="3 4">
    <name type="scientific">Vibrio owensii CAIM 1854 = LMG 25443</name>
    <dbReference type="NCBI Taxonomy" id="1229493"/>
    <lineage>
        <taxon>Bacteria</taxon>
        <taxon>Pseudomonadati</taxon>
        <taxon>Pseudomonadota</taxon>
        <taxon>Gammaproteobacteria</taxon>
        <taxon>Vibrionales</taxon>
        <taxon>Vibrionaceae</taxon>
        <taxon>Vibrio</taxon>
    </lineage>
</organism>
<keyword evidence="2" id="KW-0732">Signal</keyword>
<dbReference type="EMBL" id="JPRD01000023">
    <property type="protein sequence ID" value="KIF52284.1"/>
    <property type="molecule type" value="Genomic_DNA"/>
</dbReference>
<feature type="signal peptide" evidence="2">
    <location>
        <begin position="1"/>
        <end position="18"/>
    </location>
</feature>
<dbReference type="RefSeq" id="WP_042980018.1">
    <property type="nucleotide sequence ID" value="NZ_JPRD01000023.1"/>
</dbReference>
<evidence type="ECO:0000256" key="2">
    <source>
        <dbReference type="SAM" id="SignalP"/>
    </source>
</evidence>
<evidence type="ECO:0000313" key="4">
    <source>
        <dbReference type="Proteomes" id="UP000031586"/>
    </source>
</evidence>
<feature type="region of interest" description="Disordered" evidence="1">
    <location>
        <begin position="93"/>
        <end position="114"/>
    </location>
</feature>
<reference evidence="3 4" key="1">
    <citation type="submission" date="2014-07" db="EMBL/GenBank/DDBJ databases">
        <title>Unique and conserved regions in Vibrio harveyi and related species in comparison with the shrimp pathogen Vibrio harveyi CAIM 1792.</title>
        <authorList>
            <person name="Espinoza-Valles I."/>
            <person name="Vora G."/>
            <person name="Leekitcharoenphon P."/>
            <person name="Ussery D."/>
            <person name="Hoj L."/>
            <person name="Gomez-Gil B."/>
        </authorList>
    </citation>
    <scope>NUCLEOTIDE SEQUENCE [LARGE SCALE GENOMIC DNA]</scope>
    <source>
        <strain evidence="4">CAIM 1854 / LMG 25443</strain>
    </source>
</reference>
<gene>
    <name evidence="3" type="ORF">H735_14140</name>
</gene>
<feature type="chain" id="PRO_5002144675" evidence="2">
    <location>
        <begin position="19"/>
        <end position="684"/>
    </location>
</feature>
<comment type="caution">
    <text evidence="3">The sequence shown here is derived from an EMBL/GenBank/DDBJ whole genome shotgun (WGS) entry which is preliminary data.</text>
</comment>
<proteinExistence type="predicted"/>